<evidence type="ECO:0000259" key="15">
    <source>
        <dbReference type="PROSITE" id="PS50075"/>
    </source>
</evidence>
<feature type="region of interest" description="N-terminal hotdog fold" evidence="13">
    <location>
        <begin position="4019"/>
        <end position="4147"/>
    </location>
</feature>
<dbReference type="PROSITE" id="PS52004">
    <property type="entry name" value="KS3_2"/>
    <property type="match status" value="4"/>
</dbReference>
<dbReference type="GO" id="GO:0003677">
    <property type="term" value="F:DNA binding"/>
    <property type="evidence" value="ECO:0007669"/>
    <property type="project" value="UniProtKB-KW"/>
</dbReference>
<dbReference type="GO" id="GO:0016491">
    <property type="term" value="F:oxidoreductase activity"/>
    <property type="evidence" value="ECO:0007669"/>
    <property type="project" value="InterPro"/>
</dbReference>
<keyword evidence="6" id="KW-0479">Metal-binding</keyword>
<dbReference type="InterPro" id="IPR036736">
    <property type="entry name" value="ACP-like_sf"/>
</dbReference>
<dbReference type="Pfam" id="PF08659">
    <property type="entry name" value="KR"/>
    <property type="match status" value="3"/>
</dbReference>
<dbReference type="InterPro" id="IPR018201">
    <property type="entry name" value="Ketoacyl_synth_AS"/>
</dbReference>
<dbReference type="InterPro" id="IPR016039">
    <property type="entry name" value="Thiolase-like"/>
</dbReference>
<dbReference type="Gene3D" id="1.10.1200.10">
    <property type="entry name" value="ACP-like"/>
    <property type="match status" value="4"/>
</dbReference>
<proteinExistence type="predicted"/>
<evidence type="ECO:0000259" key="19">
    <source>
        <dbReference type="PROSITE" id="PS52019"/>
    </source>
</evidence>
<dbReference type="InterPro" id="IPR009081">
    <property type="entry name" value="PP-bd_ACP"/>
</dbReference>
<keyword evidence="10" id="KW-0238">DNA-binding</keyword>
<feature type="region of interest" description="Disordered" evidence="14">
    <location>
        <begin position="864"/>
        <end position="885"/>
    </location>
</feature>
<dbReference type="PANTHER" id="PTHR43775:SF37">
    <property type="entry name" value="SI:DKEY-61P9.11"/>
    <property type="match status" value="1"/>
</dbReference>
<evidence type="ECO:0000256" key="3">
    <source>
        <dbReference type="ARBA" id="ARBA00022679"/>
    </source>
</evidence>
<dbReference type="InterPro" id="IPR001584">
    <property type="entry name" value="Integrase_cat-core"/>
</dbReference>
<evidence type="ECO:0000256" key="12">
    <source>
        <dbReference type="PROSITE-ProRule" id="PRU00506"/>
    </source>
</evidence>
<feature type="compositionally biased region" description="Pro residues" evidence="14">
    <location>
        <begin position="1236"/>
        <end position="1245"/>
    </location>
</feature>
<dbReference type="Pfam" id="PF14765">
    <property type="entry name" value="PS-DH"/>
    <property type="match status" value="2"/>
</dbReference>
<sequence length="6856" mass="751112">MGMALSPDGRCKTFDESANGFTRADGAGAIVLELASKAQKAGKQELAMALGVCVNQDGRSATITAPSGPAQQRCINASLQEADVKGLEVSLVEVHGTGTALGDPIEVGGMKSTLGKGRLEDNPLVLAAAKSILGHTEGSAGVAGLIKMVAEFNHRIVPKNLHLKNMNPNIDLTDFPVIMPSSIIDWKVSRAVAGTSSFGFSGTNSHGTLEAPGNGEGKNVALERPERLSWNRTHHRMYHEWSEGLWFSLEWRALAVQKSDLPLPCLVLGTGALAKALQPLLGDCDLAESADALQRKSFKSVLFLDPATCEDPTLTGSTLPRLLELCQSLESQRLVVATCSQASKPGTALLGSAVAGFLRSMPLEKPQLKARLVDLPGSFESSPETWAERLRDELSAKDLEREVAFGEDLERQVPRLAKFKLKPGVTLMDHPQKTQLVTGGLGGLGLVTAHALAEPRFEHGRGPEATEANPAGCAISQPRRLRRWCMSISEVIFTHDENRHLALKELDGAFVSPPKSTWRLARSRRRRPGTEPQPSLTGRRTKLIHFALLLYSLIVAGMAMPSGGGGIPLTEFRRDLPPGWEPGDPNYTLTTYFQRLRLWYRQTEVPDECVGPIVAGRLGPRAQRVALELRLVRPDGQVDVGDAALVRLSVDEVRDPADPTQILQHAIPSGVQALCNALRAAFGQTDEQLLTKALEAFFDFKRKNAMTLQEFSLEWDLRFEEAQTRAGLDMNMVGRSYLWLKQSNMSQKFCDDLKLQVQGDMSRFNDIRTLALRLAHQHADGHKGDIFYGEDSRTEEHEMDPNSEDYFDYQAADSMYYWYDGDDWWSPDHDYQDYFEDYTTEDWWYDESEWQGDATADQATSWTADFDKPDSENQDPENAEVYGKGFNKGKGNAGAKNLSFSFHVGLYKTGGDSVDEVYHTVGGHRRRGLIIDPGAANSLVGTETLRDLVDHCDQSSVIKTSMQWQEKQAEVTGISGQSDPILGQVTMPLPMFEELREATYTADVIGGNASLCPALVGNPGLVGMRAVIASAWFQNNDGLLILPTDKGMKTFSLYRLLLTDSKHYLLPVDGKMHSENEEHRKAATFLSKVQEQSAKIWSDTKYSVWHSDGKSPGRKRSELHELPPGKQEHLSIVDGTDLEPEDYWTVDFGDDGPIRVTRVHRRPRMAFFLPTDVELPPGVEADLLQDGRSTEVQPRDGQPAHDVFDNWRTNNPVNPFTWTGFTHFTLREDTTHAAPSPEPESPDSPPGADHSNPKDNQHDQSHKDYHRTAPDECYFNLPSAYPGDDIPHELPAQKQQQLRRQYKLMPEEYYQHTGKRVIKPDNYHQWTSSRSRKKCNFWEICSGSSRLSLLALISGLMVAFPVDLRYGWDIGNKHHQELLLHAQDLIDPDVILMSPNCRPWSISANRKKPEDRDRDREEEFESLCFLLRMAQRQADKGKAFILEQPFSSAMWTLSPMARLRDIEGCRSRQRVDQCMHGACDENRIPIMKPTGLQANMALRNSCKRCQGRHRDHSQLQGSDHLGRQRTIMAAVYPRGFCKAIIADIKKFIGKPSRGHEDYHIYYKCDKCRLGREAPPGTEHSLVPRECRHASSLPTPGTSSAKVSRNVTTTLPDLMEQFKREAMRHPTIHDIKLTMDHEMPAIDTLMLKLLFLKVVEEGVNIIEAHKQKYRHWTEDPVYLAIARKIFKKVLDVKGICCTLHDDEIPVPMPYLRTASAPLRLVFKGDVKCWTALTLEDIRTLSQPRTKIMHDGWLIAIFGSAPNDQDHWEIDEAAGILRRHHVKARLDMFVPTSIACPIPTEQLTEERRTVADPYDKAGSKLVISDTWTRRDSYRHLMGEDRWTGVTEFKVVQEKADEEEITDPVQRLAEESEKQQAQEEEEDTTMDIAEDDSDQGVIRAPMKPLYDFRRVLHRLPRLAEHDHLQAERLLLGLHERFWHAGVGDMTNLLIRAGMPKSVIGMISKSVAQCKVCKRFTRLPNRPQVKTGHVTTFNQEIQVDFFFLWENTFMLIIDVATRYKTAVRVTSRELRPTLRTLMTNWFRWFGPPRTITCDQESCLMSHEAGAEMERLNIRRNPSGTTKGTASSQKTATGLVEKHVDLTKLVMLKTKAELERQVAEVDYGDIAMEAAMAQNLTLNLGGYTPHMCVTGALPFPFYDVDSVGLQSVHGTTDQMAISVYEQALRLRQAALTAATQSIMESRLVRAGRTRPQQVPVGELKPGISEVEFHREGMDDFGWRGPATLLKIGDGNAIIEYQGKPYLIPLRCLRHFRGVFFVDELEDQQKEMDSWKALRRIMKYVENLSPYKEHTLGYIHHHNKWIQMPRDMENSERENLLSDIQTASKFVMDDQCHGMRAGVGLKKLNTPGNTQGVLICWPKNTNRLTFLENPNSKIMIVKKLSSMHRDDVCMLYLYHYGDKQLEEEPRSQPPPHQPQPPASMDVDNQGAGRADKRSGTDTRTVTFGPEAKKQKYAYTDYGDRVQEAFLSMRQRRWETQLPAEEPSGDEASPCTTTTNPPQQETPNYTTEHTLTATNLFTMHGTNADKYYADIRKGGIFRVDTSTDSIHEDQVYGIWDQVDAADKKEVSQFLEEKAFKKVKRSDLGKDAILIDAIWVRKWKKQEASRVVKSRLCARGCHDPFKQEMSNRSTTATRLSQRLLVITATNKREPIESWDVAGAFLKGLTYDKLYKRLKELGIKTVERVVAIVVPANVWRHLGEMDREFYLKPGEEDEYALICLKPVYGLSEAPLAWQLYLHQCLAEMGAVQSVFDENYWVWRQPQRDDSIIQWPVASITTHVDDLAATAGQKWLDTMYARMVAKFGKLSRQVLPFAHCGCTYSRIADGYKIDQTDYVKMLKAPEIEKEIADDHPLNPQQVTQLRSVVGGLMWACVTRPDIMAELAQLQGIVTRACGRHLHQAKALVKRAQADAEACLIYLPLPRRHLRLFCIHDASAASSTKNYAQEGVVILLMADNINMEKEHYVADDSFAQNQLSGRAQLVYASSNKAKRISYSTSHGETLAAINGLENATLLSARFSEITTGGNKPSIHDLLAVQEHGARHFPVDAATDCRDVFELTTGHRSLPQDKSQRLYILAHREARAAGRLRWFVLLPTECMTADSLTKVMQCPNMMELLTTGRVKFFNTGHSIEMKRLPPQTSVSEEDLLEGDNAIIPSSGTIGKGAITLMAQQPMSHVAIASATDLGARTLVLCSRRGQVAAGDEVAQQQLEELKVKPGVTVAAWACDVSESEDVAKLLQRVDSELKSPLGGVAHAAGIIDFVELKAQSAERMAKVFKPKVTGAWNLHEATKDLGLDSFLGFSSVSALIGLSRGTSYSASNAYLDGLSAWRLGHQLSACSVQWGPVAEVGMASKDHSGQADSALRQLPPGHVKAAVKMALCANEHRLWPRSALCFAQVEWGRFLRELGADLPMLEDFAGEEEAVASGGAKGPVLPSALRGLAPHQLEAKIGDLVQGIAVNILGVDELSGDAPLMEAGLDSLSSVDFRNSVAKELPGVKLPSTLMFDHPTTKAIAAFAAEQLADVVQVPIGAQAESMEKADFRPGRLQSALPVGDGFSKAAVAVKAAACRFPLEGTTPQEMWEQLTKKTDGVTEIPLERWDVDAYFDEDAEVPGMMSVRHGAFVKNADLFDSAFFGLSPAESKVMDPQQRLLLEVIYQSFHAGGRPMNTLSNLDAAVCVGQCNNDWGHLGFSGSTESSEKIGPYTGLAVSTSISSNRVSYLLGLKGPSATVDTACSSRSLVAVDMVASNLRRGRSSCGAAAGVNLCLIPGPFVACSKAHMLSEDGRCKTFDAAANGYVRGEGCGSALLSLEDSAVILIKGTAVNQDGRSSSQTAPHGPSQQAVILTALAEAQVAPNAVAAMETHGTGTALGDPIEVGALKNTLGENRTSPLALCAVKTNLGHLEGGAGMAGLLKVMSMLPRRKAPPNLHFQALNPHCDLEDFPTNIPTDTLELSLQGAASSGLSSFGFGGTNTHVVLEEFGASAASASALAPLGLEAAPVFKRQTFAWQPRRHALLSRSLKTPEGVQVFAQPFAGKLLQLVSPVTNQPYLRGHHIIFGEIVVPGATYLEMVLEVGEVHLNCKDKQWSIRKVGFTAPLVLKQGEEGKLAREVDLYLEIFPDQHWAMSSYDPKERTKLATHAEGDLDLSYQEPELPSQDLAEVPFSKIGLPLQPRFRTVRHILRGDSEVLARIAAQDDGTNSNYLFNPAVIDDGTFQGSMAFMLERHSTEVDGLNSLRIPLMVQKVTHFGQGSQTDIFVHHTLVEITERENCVNSKLCKEDGVIMMGFENLRFREVRPEHIAKMLQQATDDVEEDILQVEWTNMDGTPAAAKDGAGVLFVGAPLLQDPLRALLPKASFADSVAVELKGLKAVVLLAALQEAPELVVLEDAVKLTQAAFACINKGEDCPHVAFVTCGTQDVATSSGCGSYLHAGLWGLARTARMEERGLSLRCLDLDAYEQPDQAAQALVQSLGTLMGMGAGAPETELAAREKTQVSRLARSTVQVLKPMRLQMSSRGSLSNLRPVPQVARPVPLPKQVELRIRAIGLNFRDVLNVMGMYPGDPGNPGGDCAGTVCSVGAEAASLRPGNDVFGIAWGCLQSYACTEALLLAPKPKSWSFEQMAAWSVTFATTEEAFQELAPLKKGERVLIHAATGGVGLVAVQFAQRVGATVFATAGAQTKVQHLRDMGVKYITSSRDVKVFEEDMKRFLKEDGAEGVDCVLNSLSHDDYIPKSLGFLQKGGRFMEIGKRLIWSHDQMHQTRPDVQYEKIAMDWVMEYQPERYNVLMRRLVSQIEQGWWKEVPLTIYENLTSGIDALRYLQRAQQIGKVVLTQPSRMKCVEEGRYVLSGGVGALGLVTTKMLLEEGAKSVVLLSRRGVVGDELKPMWEKLQDFAVELTVKPCDVASLSDVQELACSLSSETFTVKGLLHLAAVLEDATLPKLTRKHLEKAYGAKVFGARHLRLCLGGLDFALLFSSTSALLGSPGQGNYSAANLALDAMARYWKAIGETVVAVQWGPWREVGMAATKGTVQRLKAQGLGSISNTVGMAALAGALRAPGSVVAACPVHWGQYLKQRLGRNKIRLTRFRREAGAAQSGAARGGGLAAPRRATVGAEQVQSMILAVAGEVTGSVVSAQEPLMEAGMDSLSAVEFRNRLANELPGVKLPNTLIFDYPTASAISMFAASQLSAVGDAQVAQAVPGVSAGQVEALVLAIAGEVTGHSVDAQEPLMDSGMDSLAAVEFRNRLSNELQGVKLPNTLIFDYPTAAAISSFAASQLGAGSSAAPQVGLAGAPAGGQFAAVQGIASTLPGRRDEGYWQDLLEKKDSVVEIPFTRWDLDMYYSADPDEPGKTYAKHGGFIEGAELFDPGCFGLSAAEAGTMDPQQRLLLEAAHTAFTNSGRDRDQLMGADVGVFVGQCQYDWFVMVSVGDKFNPYTGTGISASISANRTSYIFGIKGPSLTCDTACSSSLVAADAALSALRRGTAEAALTAGTNLILGTGPYISFSKAKMLSEDGRCFTFDASANGYARGEGVGAAFLSLGEAPVLLRGTAANQDGRSASLTAPNGPSQQAVIRRALAEAAAQAAQVGLVECHGTGTALGDPIEVDALKGVLGETNPSVVLTAVKTNIAHLEGAAGIAGFLKSVHMLEHHQAPPNLHFQSLNPHIDLEDFPAVIPVELQELPEETVSGLSSFGFGGTNAHLTFGAAAKPQVPAQEVVAFRHASFPWRETAYRCLRRKIMDGRDTQFECAIKSDIFKVCAEHVAFGEIVVPGVVYVEHAMEAVKTIVGKEGYLKDLAMTWPLVVPKNADEPTATTVFLRFCQMGDKFEMRSRRGDSDEMITHCEGRIGRGLADAATIDLEELRGMCTEEVDPKDVYAAIHKGGLWLGPRFQVCRQMQRMRTAPSGEGGDRHVLCRLEHSPESQPNQGFYMHPATLDGTIHVLGATMVGWDAPLKIFSGMGRVQSHVHRNFSRDEQYFVHLDLKTFSEQEQVFDSTVCSEEGEVLFKGTDVAFRKVTPEQIKKAMESQMAEDDQKIYEVAWSELKPKASEEEAEASRILVLAAEDSQESRELAKLPGAEVSGISEEALEAIEEGGVEGLAHIVSAVGLSQEDSLSGLDHALRLMKALVKLPPGTELPELWFLTCGAVAAVHAKDVAQVPRHAPLWGLARALRAERPDIQVRCLDLESAQHLEVDVQAAMATAEPELAARREGGTLKLLGARLVDTTSAMPEEEASFEADSCHLLSGGTGALGLVFAGWLAEKGVRHLALMSRSGRVTDDTLHSLFDKAAKLSDVQLVPGDIADQSAVKQALEKANKQARLKGIWHAAGVLDDHLMAELQREHLERVLQPKVEGTLHLHNSAKDMGLDLSHFVLFSSVAAMIGTAGQGNYCAANAFLDSFAAYRCAKDMAAVSVQWGPWAEVGMAARAGTSESVVLRIALAEGLRAMETILGAQRLGVLRGVQAGVARIKWRSFLQQMPEVPTFLENFQQYAPKDSKKGGILAKGAAPSKDLVRGGIEGVLKEVLGDDSLEDFSAPLMDMGLDSLAAVEFRNRVQASFEGVRLSSTVMFDYPTVADLTDFILSQFAPEEDSAAAGLGDSVAVREPLSMLGLAGRYPGMGAHNDVSEFWSYLLSGQDPIGEIPIERFDVDELYEEDRSVPGRVYVREGGFIPGVEEFDASFFGIAEPEARSMDTHQRLQTETAYEAFYNSGFNKESLSNVECGVFMGCCTLTGITVDYEDIGPFTNIGSGLSGMSGRISHALGLRGPCFTIDTACSSTLVAMDCAVQASRLGRQEMACVAGTNLQLRTDMWVGFCKMTGLAGDGRCKTFDASADGFGRSEGSGDYFSVTSEANLAQGQG</sequence>
<dbReference type="GO" id="GO:0006633">
    <property type="term" value="P:fatty acid biosynthetic process"/>
    <property type="evidence" value="ECO:0007669"/>
    <property type="project" value="InterPro"/>
</dbReference>
<dbReference type="GO" id="GO:0016779">
    <property type="term" value="F:nucleotidyltransferase activity"/>
    <property type="evidence" value="ECO:0007669"/>
    <property type="project" value="UniProtKB-KW"/>
</dbReference>
<dbReference type="SUPFAM" id="SSF51735">
    <property type="entry name" value="NAD(P)-binding Rossmann-fold domains"/>
    <property type="match status" value="7"/>
</dbReference>
<feature type="compositionally biased region" description="Basic and acidic residues" evidence="14">
    <location>
        <begin position="1865"/>
        <end position="1874"/>
    </location>
</feature>
<dbReference type="InterPro" id="IPR020843">
    <property type="entry name" value="ER"/>
</dbReference>
<evidence type="ECO:0000256" key="14">
    <source>
        <dbReference type="SAM" id="MobiDB-lite"/>
    </source>
</evidence>
<dbReference type="Pfam" id="PF21089">
    <property type="entry name" value="PKS_DH_N"/>
    <property type="match status" value="2"/>
</dbReference>
<dbReference type="SUPFAM" id="SSF50129">
    <property type="entry name" value="GroES-like"/>
    <property type="match status" value="1"/>
</dbReference>
<evidence type="ECO:0000256" key="9">
    <source>
        <dbReference type="ARBA" id="ARBA00022908"/>
    </source>
</evidence>
<dbReference type="Gene3D" id="3.30.420.10">
    <property type="entry name" value="Ribonuclease H-like superfamily/Ribonuclease H"/>
    <property type="match status" value="1"/>
</dbReference>
<evidence type="ECO:0000256" key="13">
    <source>
        <dbReference type="PROSITE-ProRule" id="PRU01363"/>
    </source>
</evidence>
<dbReference type="PANTHER" id="PTHR43775">
    <property type="entry name" value="FATTY ACID SYNTHASE"/>
    <property type="match status" value="1"/>
</dbReference>
<dbReference type="GO" id="GO:0004312">
    <property type="term" value="F:fatty acid synthase activity"/>
    <property type="evidence" value="ECO:0007669"/>
    <property type="project" value="TreeGrafter"/>
</dbReference>
<feature type="region of interest" description="Disordered" evidence="14">
    <location>
        <begin position="1231"/>
        <end position="1264"/>
    </location>
</feature>
<dbReference type="Pfam" id="PF00107">
    <property type="entry name" value="ADH_zinc_N"/>
    <property type="match status" value="1"/>
</dbReference>
<dbReference type="InterPro" id="IPR049552">
    <property type="entry name" value="PKS_DH_N"/>
</dbReference>
<keyword evidence="9" id="KW-0229">DNA integration</keyword>
<keyword evidence="1" id="KW-0596">Phosphopantetheine</keyword>
<dbReference type="InterPro" id="IPR036862">
    <property type="entry name" value="Integrase_C_dom_sf_retrovir"/>
</dbReference>
<dbReference type="Pfam" id="PF08240">
    <property type="entry name" value="ADH_N"/>
    <property type="match status" value="1"/>
</dbReference>
<feature type="region of interest" description="Disordered" evidence="14">
    <location>
        <begin position="2491"/>
        <end position="2518"/>
    </location>
</feature>
<dbReference type="InterPro" id="IPR013149">
    <property type="entry name" value="ADH-like_C"/>
</dbReference>
<dbReference type="InterPro" id="IPR001037">
    <property type="entry name" value="Integrase_C_retrovir"/>
</dbReference>
<keyword evidence="4" id="KW-0548">Nucleotidyltransferase</keyword>
<gene>
    <name evidence="20" type="ORF">EVOR1521_LOCUS20398</name>
</gene>
<feature type="active site" description="Proton donor; for dehydratase activity" evidence="13">
    <location>
        <position position="4216"/>
    </location>
</feature>
<evidence type="ECO:0008006" key="22">
    <source>
        <dbReference type="Google" id="ProtNLM"/>
    </source>
</evidence>
<feature type="region of interest" description="C-terminal hotdog fold" evidence="13">
    <location>
        <begin position="5867"/>
        <end position="6021"/>
    </location>
</feature>
<evidence type="ECO:0000259" key="18">
    <source>
        <dbReference type="PROSITE" id="PS52004"/>
    </source>
</evidence>
<keyword evidence="21" id="KW-1185">Reference proteome</keyword>
<feature type="domain" description="Ketosynthase family 3 (KS3)" evidence="18">
    <location>
        <begin position="5298"/>
        <end position="5706"/>
    </location>
</feature>
<dbReference type="PROSITE" id="PS00606">
    <property type="entry name" value="KS3_1"/>
    <property type="match status" value="1"/>
</dbReference>
<feature type="domain" description="Carrier" evidence="15">
    <location>
        <begin position="6505"/>
        <end position="6583"/>
    </location>
</feature>
<feature type="domain" description="Carrier" evidence="15">
    <location>
        <begin position="5204"/>
        <end position="5279"/>
    </location>
</feature>
<dbReference type="InterPro" id="IPR013154">
    <property type="entry name" value="ADH-like_N"/>
</dbReference>
<comment type="caution">
    <text evidence="20">The sequence shown here is derived from an EMBL/GenBank/DDBJ whole genome shotgun (WGS) entry which is preliminary data.</text>
</comment>
<evidence type="ECO:0000259" key="17">
    <source>
        <dbReference type="PROSITE" id="PS51027"/>
    </source>
</evidence>
<dbReference type="GO" id="GO:0031177">
    <property type="term" value="F:phosphopantetheine binding"/>
    <property type="evidence" value="ECO:0007669"/>
    <property type="project" value="InterPro"/>
</dbReference>
<dbReference type="GO" id="GO:0046872">
    <property type="term" value="F:metal ion binding"/>
    <property type="evidence" value="ECO:0007669"/>
    <property type="project" value="UniProtKB-KW"/>
</dbReference>
<dbReference type="Gene3D" id="3.40.50.720">
    <property type="entry name" value="NAD(P)-binding Rossmann-like Domain"/>
    <property type="match status" value="6"/>
</dbReference>
<feature type="DNA-binding region" description="Integrase-type" evidence="12">
    <location>
        <begin position="2220"/>
        <end position="2268"/>
    </location>
</feature>
<feature type="active site" description="Proton donor; for dehydratase activity" evidence="13">
    <location>
        <position position="5936"/>
    </location>
</feature>
<dbReference type="Pfam" id="PF00109">
    <property type="entry name" value="ketoacyl-synt"/>
    <property type="match status" value="4"/>
</dbReference>
<evidence type="ECO:0000256" key="2">
    <source>
        <dbReference type="ARBA" id="ARBA00022553"/>
    </source>
</evidence>
<dbReference type="InterPro" id="IPR020841">
    <property type="entry name" value="PKS_Beta-ketoAc_synthase_dom"/>
</dbReference>
<dbReference type="InterPro" id="IPR042104">
    <property type="entry name" value="PKS_dehydratase_sf"/>
</dbReference>
<dbReference type="InterPro" id="IPR049900">
    <property type="entry name" value="PKS_mFAS_DH"/>
</dbReference>
<organism evidence="20 21">
    <name type="scientific">Effrenium voratum</name>
    <dbReference type="NCBI Taxonomy" id="2562239"/>
    <lineage>
        <taxon>Eukaryota</taxon>
        <taxon>Sar</taxon>
        <taxon>Alveolata</taxon>
        <taxon>Dinophyceae</taxon>
        <taxon>Suessiales</taxon>
        <taxon>Symbiodiniaceae</taxon>
        <taxon>Effrenium</taxon>
    </lineage>
</organism>
<dbReference type="GO" id="GO:0016787">
    <property type="term" value="F:hydrolase activity"/>
    <property type="evidence" value="ECO:0007669"/>
    <property type="project" value="UniProtKB-KW"/>
</dbReference>
<dbReference type="InterPro" id="IPR012337">
    <property type="entry name" value="RNaseH-like_sf"/>
</dbReference>
<dbReference type="PROSITE" id="PS51027">
    <property type="entry name" value="INTEGRASE_DBD"/>
    <property type="match status" value="1"/>
</dbReference>
<dbReference type="InterPro" id="IPR036291">
    <property type="entry name" value="NAD(P)-bd_dom_sf"/>
</dbReference>
<dbReference type="GO" id="GO:0004315">
    <property type="term" value="F:3-oxoacyl-[acyl-carrier-protein] synthase activity"/>
    <property type="evidence" value="ECO:0007669"/>
    <property type="project" value="InterPro"/>
</dbReference>
<dbReference type="GO" id="GO:0004519">
    <property type="term" value="F:endonuclease activity"/>
    <property type="evidence" value="ECO:0007669"/>
    <property type="project" value="UniProtKB-KW"/>
</dbReference>
<dbReference type="CDD" id="cd08955">
    <property type="entry name" value="KR_2_FAS_SDR_x"/>
    <property type="match status" value="1"/>
</dbReference>
<protein>
    <recommendedName>
        <fullName evidence="22">Polyketide synthase</fullName>
    </recommendedName>
</protein>
<dbReference type="SMART" id="SM00823">
    <property type="entry name" value="PKS_PP"/>
    <property type="match status" value="4"/>
</dbReference>
<feature type="active site" description="Proton acceptor; for dehydratase activity" evidence="13">
    <location>
        <position position="5762"/>
    </location>
</feature>
<evidence type="ECO:0000256" key="4">
    <source>
        <dbReference type="ARBA" id="ARBA00022695"/>
    </source>
</evidence>
<feature type="domain" description="Ketosynthase family 3 (KS3)" evidence="18">
    <location>
        <begin position="6601"/>
        <end position="6856"/>
    </location>
</feature>
<dbReference type="InterPro" id="IPR049551">
    <property type="entry name" value="PKS_DH_C"/>
</dbReference>
<dbReference type="Proteomes" id="UP001178507">
    <property type="component" value="Unassembled WGS sequence"/>
</dbReference>
<feature type="region of interest" description="N-terminal hotdog fold" evidence="13">
    <location>
        <begin position="5732"/>
        <end position="5854"/>
    </location>
</feature>
<feature type="compositionally biased region" description="Pro residues" evidence="14">
    <location>
        <begin position="2421"/>
        <end position="2431"/>
    </location>
</feature>
<feature type="domain" description="Ketosynthase family 3 (KS3)" evidence="18">
    <location>
        <begin position="1"/>
        <end position="211"/>
    </location>
</feature>
<evidence type="ECO:0000313" key="20">
    <source>
        <dbReference type="EMBL" id="CAJ1396121.1"/>
    </source>
</evidence>
<dbReference type="SUPFAM" id="SSF50122">
    <property type="entry name" value="DNA-binding domain of retroviral integrase"/>
    <property type="match status" value="1"/>
</dbReference>
<keyword evidence="5" id="KW-0540">Nuclease</keyword>
<feature type="domain" description="Ketosynthase family 3 (KS3)" evidence="18">
    <location>
        <begin position="3565"/>
        <end position="3985"/>
    </location>
</feature>
<feature type="region of interest" description="Disordered" evidence="14">
    <location>
        <begin position="517"/>
        <end position="537"/>
    </location>
</feature>
<dbReference type="EMBL" id="CAUJNA010003218">
    <property type="protein sequence ID" value="CAJ1396121.1"/>
    <property type="molecule type" value="Genomic_DNA"/>
</dbReference>
<dbReference type="SMART" id="SM00826">
    <property type="entry name" value="PKS_DH"/>
    <property type="match status" value="2"/>
</dbReference>
<dbReference type="InterPro" id="IPR014031">
    <property type="entry name" value="Ketoacyl_synth_C"/>
</dbReference>
<keyword evidence="11" id="KW-0511">Multifunctional enzyme</keyword>
<feature type="domain" description="PKS/mFAS DH" evidence="19">
    <location>
        <begin position="5732"/>
        <end position="6021"/>
    </location>
</feature>
<dbReference type="SMART" id="SM00829">
    <property type="entry name" value="PKS_ER"/>
    <property type="match status" value="1"/>
</dbReference>
<dbReference type="SUPFAM" id="SSF53098">
    <property type="entry name" value="Ribonuclease H-like"/>
    <property type="match status" value="1"/>
</dbReference>
<dbReference type="InterPro" id="IPR020806">
    <property type="entry name" value="PKS_PP-bd"/>
</dbReference>
<evidence type="ECO:0000256" key="1">
    <source>
        <dbReference type="ARBA" id="ARBA00022450"/>
    </source>
</evidence>
<name>A0AA36J095_9DINO</name>
<evidence type="ECO:0000256" key="8">
    <source>
        <dbReference type="ARBA" id="ARBA00022801"/>
    </source>
</evidence>
<dbReference type="Gene3D" id="3.10.129.110">
    <property type="entry name" value="Polyketide synthase dehydratase"/>
    <property type="match status" value="2"/>
</dbReference>
<dbReference type="SMART" id="SM00825">
    <property type="entry name" value="PKS_KS"/>
    <property type="match status" value="3"/>
</dbReference>
<evidence type="ECO:0000259" key="16">
    <source>
        <dbReference type="PROSITE" id="PS50994"/>
    </source>
</evidence>
<dbReference type="InterPro" id="IPR011032">
    <property type="entry name" value="GroES-like_sf"/>
</dbReference>
<keyword evidence="3" id="KW-0808">Transferase</keyword>
<keyword evidence="7" id="KW-0255">Endonuclease</keyword>
<dbReference type="SMART" id="SM00822">
    <property type="entry name" value="PKS_KR"/>
    <property type="match status" value="3"/>
</dbReference>
<dbReference type="Pfam" id="PF00550">
    <property type="entry name" value="PP-binding"/>
    <property type="match status" value="4"/>
</dbReference>
<feature type="compositionally biased region" description="Low complexity" evidence="14">
    <location>
        <begin position="2505"/>
        <end position="2518"/>
    </location>
</feature>
<dbReference type="GO" id="GO:0015074">
    <property type="term" value="P:DNA integration"/>
    <property type="evidence" value="ECO:0007669"/>
    <property type="project" value="UniProtKB-KW"/>
</dbReference>
<dbReference type="InterPro" id="IPR036397">
    <property type="entry name" value="RNaseH_sf"/>
</dbReference>
<keyword evidence="2" id="KW-0597">Phosphoprotein</keyword>
<dbReference type="Gene3D" id="3.90.180.10">
    <property type="entry name" value="Medium-chain alcohol dehydrogenases, catalytic domain"/>
    <property type="match status" value="1"/>
</dbReference>
<feature type="region of interest" description="Disordered" evidence="14">
    <location>
        <begin position="2416"/>
        <end position="2458"/>
    </location>
</feature>
<evidence type="ECO:0000256" key="11">
    <source>
        <dbReference type="ARBA" id="ARBA00023268"/>
    </source>
</evidence>
<reference evidence="20" key="1">
    <citation type="submission" date="2023-08" db="EMBL/GenBank/DDBJ databases">
        <authorList>
            <person name="Chen Y."/>
            <person name="Shah S."/>
            <person name="Dougan E. K."/>
            <person name="Thang M."/>
            <person name="Chan C."/>
        </authorList>
    </citation>
    <scope>NUCLEOTIDE SEQUENCE</scope>
</reference>
<dbReference type="InterPro" id="IPR013968">
    <property type="entry name" value="PKS_KR"/>
</dbReference>
<keyword evidence="8" id="KW-0378">Hydrolase</keyword>
<dbReference type="CDD" id="cd05195">
    <property type="entry name" value="enoyl_red"/>
    <property type="match status" value="1"/>
</dbReference>
<feature type="region of interest" description="C-terminal hotdog fold" evidence="13">
    <location>
        <begin position="4157"/>
        <end position="4306"/>
    </location>
</feature>
<dbReference type="PROSITE" id="PS50075">
    <property type="entry name" value="CARRIER"/>
    <property type="match status" value="4"/>
</dbReference>
<dbReference type="InterPro" id="IPR020807">
    <property type="entry name" value="PKS_DH"/>
</dbReference>
<feature type="domain" description="Integrase catalytic" evidence="16">
    <location>
        <begin position="1975"/>
        <end position="2157"/>
    </location>
</feature>
<feature type="domain" description="PKS/mFAS DH" evidence="19">
    <location>
        <begin position="4019"/>
        <end position="4306"/>
    </location>
</feature>
<feature type="active site" description="Proton acceptor; for dehydratase activity" evidence="13">
    <location>
        <position position="4059"/>
    </location>
</feature>
<evidence type="ECO:0000256" key="7">
    <source>
        <dbReference type="ARBA" id="ARBA00022759"/>
    </source>
</evidence>
<dbReference type="PROSITE" id="PS52019">
    <property type="entry name" value="PKS_MFAS_DH"/>
    <property type="match status" value="2"/>
</dbReference>
<dbReference type="GO" id="GO:0044550">
    <property type="term" value="P:secondary metabolite biosynthetic process"/>
    <property type="evidence" value="ECO:0007669"/>
    <property type="project" value="UniProtKB-ARBA"/>
</dbReference>
<dbReference type="InterPro" id="IPR014030">
    <property type="entry name" value="Ketoacyl_synth_N"/>
</dbReference>
<feature type="region of interest" description="Disordered" evidence="14">
    <location>
        <begin position="1188"/>
        <end position="1208"/>
    </location>
</feature>
<evidence type="ECO:0000313" key="21">
    <source>
        <dbReference type="Proteomes" id="UP001178507"/>
    </source>
</evidence>
<dbReference type="InterPro" id="IPR050091">
    <property type="entry name" value="PKS_NRPS_Biosynth_Enz"/>
</dbReference>
<evidence type="ECO:0000256" key="10">
    <source>
        <dbReference type="ARBA" id="ARBA00023125"/>
    </source>
</evidence>
<dbReference type="Gene3D" id="3.40.47.10">
    <property type="match status" value="4"/>
</dbReference>
<feature type="domain" description="Carrier" evidence="15">
    <location>
        <begin position="5114"/>
        <end position="5189"/>
    </location>
</feature>
<dbReference type="SUPFAM" id="SSF53901">
    <property type="entry name" value="Thiolase-like"/>
    <property type="match status" value="4"/>
</dbReference>
<dbReference type="SUPFAM" id="SSF47336">
    <property type="entry name" value="ACP-like"/>
    <property type="match status" value="4"/>
</dbReference>
<feature type="region of interest" description="Disordered" evidence="14">
    <location>
        <begin position="1854"/>
        <end position="1881"/>
    </location>
</feature>
<evidence type="ECO:0000256" key="6">
    <source>
        <dbReference type="ARBA" id="ARBA00022723"/>
    </source>
</evidence>
<evidence type="ECO:0000256" key="5">
    <source>
        <dbReference type="ARBA" id="ARBA00022722"/>
    </source>
</evidence>
<feature type="domain" description="Integrase-type" evidence="17">
    <location>
        <begin position="2220"/>
        <end position="2268"/>
    </location>
</feature>
<dbReference type="PROSITE" id="PS50994">
    <property type="entry name" value="INTEGRASE"/>
    <property type="match status" value="1"/>
</dbReference>
<dbReference type="CDD" id="cd00833">
    <property type="entry name" value="PKS"/>
    <property type="match status" value="4"/>
</dbReference>
<accession>A0AA36J095</accession>
<feature type="compositionally biased region" description="Basic and acidic residues" evidence="14">
    <location>
        <begin position="1251"/>
        <end position="1264"/>
    </location>
</feature>
<dbReference type="InterPro" id="IPR057326">
    <property type="entry name" value="KR_dom"/>
</dbReference>
<dbReference type="Pfam" id="PF02801">
    <property type="entry name" value="Ketoacyl-synt_C"/>
    <property type="match status" value="3"/>
</dbReference>
<feature type="domain" description="Carrier" evidence="15">
    <location>
        <begin position="3452"/>
        <end position="3528"/>
    </location>
</feature>